<evidence type="ECO:0000313" key="1">
    <source>
        <dbReference type="EMBL" id="CAF4209704.1"/>
    </source>
</evidence>
<sequence length="119" mass="14040">MAENRNQDLEYLLRQKQLSEKAAVVERDVLKEQVTQLERDSCQLKFENETLRYRLRERSFSVSMISDKPARLPLTLISIPSQQERIRDRTYSISTTMLTSHENEHITRSLSSLNCILNR</sequence>
<organism evidence="1 2">
    <name type="scientific">Adineta steineri</name>
    <dbReference type="NCBI Taxonomy" id="433720"/>
    <lineage>
        <taxon>Eukaryota</taxon>
        <taxon>Metazoa</taxon>
        <taxon>Spiralia</taxon>
        <taxon>Gnathifera</taxon>
        <taxon>Rotifera</taxon>
        <taxon>Eurotatoria</taxon>
        <taxon>Bdelloidea</taxon>
        <taxon>Adinetida</taxon>
        <taxon>Adinetidae</taxon>
        <taxon>Adineta</taxon>
    </lineage>
</organism>
<proteinExistence type="predicted"/>
<reference evidence="1" key="1">
    <citation type="submission" date="2021-02" db="EMBL/GenBank/DDBJ databases">
        <authorList>
            <person name="Nowell W R."/>
        </authorList>
    </citation>
    <scope>NUCLEOTIDE SEQUENCE</scope>
</reference>
<evidence type="ECO:0000313" key="2">
    <source>
        <dbReference type="Proteomes" id="UP000663868"/>
    </source>
</evidence>
<name>A0A820C836_9BILA</name>
<gene>
    <name evidence="1" type="ORF">KXQ929_LOCUS40580</name>
</gene>
<protein>
    <submittedName>
        <fullName evidence="1">Uncharacterized protein</fullName>
    </submittedName>
</protein>
<comment type="caution">
    <text evidence="1">The sequence shown here is derived from an EMBL/GenBank/DDBJ whole genome shotgun (WGS) entry which is preliminary data.</text>
</comment>
<dbReference type="Proteomes" id="UP000663868">
    <property type="component" value="Unassembled WGS sequence"/>
</dbReference>
<dbReference type="AlphaFoldDB" id="A0A820C836"/>
<accession>A0A820C836</accession>
<dbReference type="EMBL" id="CAJOBB010008507">
    <property type="protein sequence ID" value="CAF4209704.1"/>
    <property type="molecule type" value="Genomic_DNA"/>
</dbReference>